<dbReference type="SMART" id="SM00358">
    <property type="entry name" value="DSRM"/>
    <property type="match status" value="1"/>
</dbReference>
<feature type="region of interest" description="Disordered" evidence="2">
    <location>
        <begin position="235"/>
        <end position="273"/>
    </location>
</feature>
<evidence type="ECO:0000313" key="5">
    <source>
        <dbReference type="Proteomes" id="UP000605618"/>
    </source>
</evidence>
<evidence type="ECO:0000256" key="2">
    <source>
        <dbReference type="SAM" id="MobiDB-lite"/>
    </source>
</evidence>
<evidence type="ECO:0000313" key="4">
    <source>
        <dbReference type="EMBL" id="NKS26553.1"/>
    </source>
</evidence>
<gene>
    <name evidence="4" type="ORF">GS505_12165</name>
</gene>
<evidence type="ECO:0000259" key="3">
    <source>
        <dbReference type="PROSITE" id="PS50137"/>
    </source>
</evidence>
<organism evidence="4 5">
    <name type="scientific">Rhodococcus hoagii</name>
    <name type="common">Corynebacterium equii</name>
    <dbReference type="NCBI Taxonomy" id="43767"/>
    <lineage>
        <taxon>Bacteria</taxon>
        <taxon>Bacillati</taxon>
        <taxon>Actinomycetota</taxon>
        <taxon>Actinomycetes</taxon>
        <taxon>Mycobacteriales</taxon>
        <taxon>Nocardiaceae</taxon>
        <taxon>Prescottella</taxon>
    </lineage>
</organism>
<dbReference type="Pfam" id="PF00035">
    <property type="entry name" value="dsrm"/>
    <property type="match status" value="1"/>
</dbReference>
<name>A0AAE4ZHY1_RHOHA</name>
<sequence>MRDTRRVQTAVLKSAGSDDPVLMPMERWDALALRAALAHQSVWCGRLLGGCGRQLTTRIGRQRVPHFAHFPDVDGASPLCHRLHTDGSSADHLFINRDVRDLLHRHGRRPGTTRFDGEFDTGGGCQWVTIDLADGRGVVVVALRGADLSDWEEREDRLRSAAPWVSWVFGPGLRAPQRLLQRDGFAMHLMFDDRAQGRPLQLGTQLLGAPTEWIDFHDARLDDDGLLTPASADARCTHRDTLTPVTTPPSAVADPESQLSNPPQPPQPSEPRTAVLSNGIEMSLPELRAPFQQHLDTELGVQSRRIGGGVRPLDPGPSVDRIPLPADVIAVLRDLGWNPLTDPLHTRWLKLAGTHSSYLYETHAIDTDPRVLDMLQELGKRWLGLAVLDCFTREYQATSAGEQSQVLASLRFALFNLLGTRSKLAGHLLLSHGEAQLRQDPAYRAKSRIDIDGVLQICGAVALLGGVDALYELTRRWYGETKDSLTEGTGAADSVDWKTALRKLDAAVVFDTTSSGPDHDRTFTTTVTDRQGRVGGGKARSKKLAERVAADSFMRMHAPRDAARLIASARTSYRYEPQVRPQVLPREPYPAQWRAIDTARDMFGLTSAADPSLTQALIHTSWVHENKAVANRASQRDNTVLAHHGSVVVDALAAQRRVEQVLASTLTPTADEARIMVPAEQVWRDAFAASPMVTGLFLGKGEAQHPARSYANAMQAVLAVAWRFRGRELLRAIPVELSDHFNRASDGSTDHYTRLAESCRPFGVEFAETYKAAGPDHDKVFTCTLEMTSPEGRVSVVSEPVQSRSLSKQEVAGRVLDLVESTSGCDDWQLDADDLSVVEFLLRTQLTHANRVKQSHLSRLVSRGALGTTYLATEDVSAFAAWAEQVEELVGGVDGDRAEELRRYYARCLVESGRGVESRKPLRAAVDHLRREARGLGLSDADRRLFDAVHRVMRASLECDARERAAVAETVRWVVVTADRHGGRIGLRQDCDTFTITVPDMDARTVLDPLVPLMRAQFPTLTVDASEDAITVGCEPVPAAKSILQAGALALADSATAVRRVLYDAVRALHDAVVSGDRVSIETALDDLDRLLGA</sequence>
<accession>A0AAE4ZHY1</accession>
<evidence type="ECO:0000256" key="1">
    <source>
        <dbReference type="PROSITE-ProRule" id="PRU00266"/>
    </source>
</evidence>
<dbReference type="SUPFAM" id="SSF54768">
    <property type="entry name" value="dsRNA-binding domain-like"/>
    <property type="match status" value="1"/>
</dbReference>
<feature type="domain" description="DRBM" evidence="3">
    <location>
        <begin position="465"/>
        <end position="559"/>
    </location>
</feature>
<comment type="caution">
    <text evidence="4">The sequence shown here is derived from an EMBL/GenBank/DDBJ whole genome shotgun (WGS) entry which is preliminary data.</text>
</comment>
<proteinExistence type="predicted"/>
<dbReference type="PROSITE" id="PS50137">
    <property type="entry name" value="DS_RBD"/>
    <property type="match status" value="1"/>
</dbReference>
<dbReference type="AlphaFoldDB" id="A0AAE4ZHY1"/>
<dbReference type="Proteomes" id="UP000605618">
    <property type="component" value="Unassembled WGS sequence"/>
</dbReference>
<dbReference type="InterPro" id="IPR014720">
    <property type="entry name" value="dsRBD_dom"/>
</dbReference>
<protein>
    <recommendedName>
        <fullName evidence="3">DRBM domain-containing protein</fullName>
    </recommendedName>
</protein>
<dbReference type="EMBL" id="WUYZ01000002">
    <property type="protein sequence ID" value="NKS26553.1"/>
    <property type="molecule type" value="Genomic_DNA"/>
</dbReference>
<keyword evidence="1" id="KW-0694">RNA-binding</keyword>
<reference evidence="4" key="1">
    <citation type="journal article" date="2020" name="Environ. Microbiol.">
        <title>The novel and transferable erm(51) gene confers Macrolides, Lincosamides, and Streptogramins B (MLSB) resistance to clonal Rhodococcus equi in the environment.</title>
        <authorList>
            <person name="Huber L."/>
            <person name="Giguere S."/>
            <person name="Slovis N.M."/>
            <person name="Alvarez-Narvaez S."/>
            <person name="Hart K.A."/>
            <person name="Greiter M."/>
            <person name="Morris E.R.A."/>
            <person name="Cohen N.D."/>
        </authorList>
    </citation>
    <scope>NUCLEOTIDE SEQUENCE</scope>
    <source>
        <strain evidence="4">Lh_141_1</strain>
    </source>
</reference>
<dbReference type="Gene3D" id="3.30.160.20">
    <property type="match status" value="1"/>
</dbReference>
<dbReference type="GO" id="GO:0003723">
    <property type="term" value="F:RNA binding"/>
    <property type="evidence" value="ECO:0007669"/>
    <property type="project" value="UniProtKB-UniRule"/>
</dbReference>